<gene>
    <name evidence="2" type="ORF">E1B28_010720</name>
</gene>
<proteinExistence type="predicted"/>
<dbReference type="AlphaFoldDB" id="A0A9P7RSU3"/>
<organism evidence="2 3">
    <name type="scientific">Marasmius oreades</name>
    <name type="common">fairy-ring Marasmius</name>
    <dbReference type="NCBI Taxonomy" id="181124"/>
    <lineage>
        <taxon>Eukaryota</taxon>
        <taxon>Fungi</taxon>
        <taxon>Dikarya</taxon>
        <taxon>Basidiomycota</taxon>
        <taxon>Agaricomycotina</taxon>
        <taxon>Agaricomycetes</taxon>
        <taxon>Agaricomycetidae</taxon>
        <taxon>Agaricales</taxon>
        <taxon>Marasmiineae</taxon>
        <taxon>Marasmiaceae</taxon>
        <taxon>Marasmius</taxon>
    </lineage>
</organism>
<dbReference type="EMBL" id="CM032187">
    <property type="protein sequence ID" value="KAG7089007.1"/>
    <property type="molecule type" value="Genomic_DNA"/>
</dbReference>
<dbReference type="RefSeq" id="XP_043005477.1">
    <property type="nucleotide sequence ID" value="XM_043155695.1"/>
</dbReference>
<dbReference type="KEGG" id="more:E1B28_010720"/>
<reference evidence="2" key="1">
    <citation type="journal article" date="2021" name="Genome Biol. Evol.">
        <title>The assembled and annotated genome of the fairy-ring fungus Marasmius oreades.</title>
        <authorList>
            <person name="Hiltunen M."/>
            <person name="Ament-Velasquez S.L."/>
            <person name="Johannesson H."/>
        </authorList>
    </citation>
    <scope>NUCLEOTIDE SEQUENCE</scope>
    <source>
        <strain evidence="2">03SP1</strain>
    </source>
</reference>
<protein>
    <submittedName>
        <fullName evidence="2">Uncharacterized protein</fullName>
    </submittedName>
</protein>
<dbReference type="OrthoDB" id="3010992at2759"/>
<keyword evidence="3" id="KW-1185">Reference proteome</keyword>
<feature type="region of interest" description="Disordered" evidence="1">
    <location>
        <begin position="354"/>
        <end position="390"/>
    </location>
</feature>
<feature type="compositionally biased region" description="Basic and acidic residues" evidence="1">
    <location>
        <begin position="354"/>
        <end position="364"/>
    </location>
</feature>
<evidence type="ECO:0000313" key="3">
    <source>
        <dbReference type="Proteomes" id="UP001049176"/>
    </source>
</evidence>
<name>A0A9P7RSU3_9AGAR</name>
<evidence type="ECO:0000313" key="2">
    <source>
        <dbReference type="EMBL" id="KAG7089007.1"/>
    </source>
</evidence>
<accession>A0A9P7RSU3</accession>
<dbReference type="Proteomes" id="UP001049176">
    <property type="component" value="Chromosome 7"/>
</dbReference>
<comment type="caution">
    <text evidence="2">The sequence shown here is derived from an EMBL/GenBank/DDBJ whole genome shotgun (WGS) entry which is preliminary data.</text>
</comment>
<dbReference type="GeneID" id="66079795"/>
<evidence type="ECO:0000256" key="1">
    <source>
        <dbReference type="SAM" id="MobiDB-lite"/>
    </source>
</evidence>
<sequence>MHMHQDIDGTLLILAAFKGLLKLIHQVTSFEVDMTFQRVQEVVVRKTTNKKEVLEINEWEMVIYYKPVQRALTIMRVYTNHSDAVSYEKLFDAVQKVMLELTGQSIAFKWLRSEGNLLAMVVDMEIAQVQGAAALFKKTQVPSHSPLDGSRPESFPPYFVKLCKVHAKRGLHNYRHSLDKADYDHIVSYMNHIKTKQDLEDFHSYILSLKNAKLTAWWKHKRSISWILPCTIRGLSPVGEEDWDATSNHTNTSEGQHAWTKRLTDMHHKLVTAIKTGRNVDATVLEEVQAAMECRLPNNTQNELLHRQTRNTSHCSNQANKAKKAAEQVGKTAELQKELSSAQQQLDLAKAKRDGLKHQLKETKLVTTSSGAIRKNRMLKKTQEQSSSSG</sequence>